<feature type="transmembrane region" description="Helical" evidence="1">
    <location>
        <begin position="92"/>
        <end position="111"/>
    </location>
</feature>
<feature type="transmembrane region" description="Helical" evidence="1">
    <location>
        <begin position="16"/>
        <end position="33"/>
    </location>
</feature>
<evidence type="ECO:0000313" key="3">
    <source>
        <dbReference type="Proteomes" id="UP001590951"/>
    </source>
</evidence>
<keyword evidence="1" id="KW-1133">Transmembrane helix</keyword>
<dbReference type="EMBL" id="JBHFEH010000048">
    <property type="protein sequence ID" value="KAL2050401.1"/>
    <property type="molecule type" value="Genomic_DNA"/>
</dbReference>
<evidence type="ECO:0000256" key="1">
    <source>
        <dbReference type="SAM" id="Phobius"/>
    </source>
</evidence>
<dbReference type="PANTHER" id="PTHR35043:SF7">
    <property type="entry name" value="TRANSCRIPTION FACTOR DOMAIN-CONTAINING PROTEIN"/>
    <property type="match status" value="1"/>
</dbReference>
<sequence length="146" mass="16760">MIGHIASSLPWTPLKISILAFISCAAATEFFWWNKPLDLRSVTVIPTAEEKTRDFLRVFDDIDFSLPEQELAERDELKKFFGRIVGSKKMRVLGIHLVWIGVMFNAIHFGAWKFSFPTSAKLWFWRLCCIVCCGSLFLVLPDLICS</sequence>
<reference evidence="2 3" key="1">
    <citation type="submission" date="2024-09" db="EMBL/GenBank/DDBJ databases">
        <title>Rethinking Asexuality: The Enigmatic Case of Functional Sexual Genes in Lepraria (Stereocaulaceae).</title>
        <authorList>
            <person name="Doellman M."/>
            <person name="Sun Y."/>
            <person name="Barcenas-Pena A."/>
            <person name="Lumbsch H.T."/>
            <person name="Grewe F."/>
        </authorList>
    </citation>
    <scope>NUCLEOTIDE SEQUENCE [LARGE SCALE GENOMIC DNA]</scope>
    <source>
        <strain evidence="2 3">Grewe 0041</strain>
    </source>
</reference>
<proteinExistence type="predicted"/>
<feature type="transmembrane region" description="Helical" evidence="1">
    <location>
        <begin position="123"/>
        <end position="144"/>
    </location>
</feature>
<comment type="caution">
    <text evidence="2">The sequence shown here is derived from an EMBL/GenBank/DDBJ whole genome shotgun (WGS) entry which is preliminary data.</text>
</comment>
<protein>
    <submittedName>
        <fullName evidence="2">Uncharacterized protein</fullName>
    </submittedName>
</protein>
<keyword evidence="1" id="KW-0472">Membrane</keyword>
<accession>A0ABR4B0C4</accession>
<keyword evidence="3" id="KW-1185">Reference proteome</keyword>
<organism evidence="2 3">
    <name type="scientific">Lepraria finkii</name>
    <dbReference type="NCBI Taxonomy" id="1340010"/>
    <lineage>
        <taxon>Eukaryota</taxon>
        <taxon>Fungi</taxon>
        <taxon>Dikarya</taxon>
        <taxon>Ascomycota</taxon>
        <taxon>Pezizomycotina</taxon>
        <taxon>Lecanoromycetes</taxon>
        <taxon>OSLEUM clade</taxon>
        <taxon>Lecanoromycetidae</taxon>
        <taxon>Lecanorales</taxon>
        <taxon>Lecanorineae</taxon>
        <taxon>Stereocaulaceae</taxon>
        <taxon>Lepraria</taxon>
    </lineage>
</organism>
<evidence type="ECO:0000313" key="2">
    <source>
        <dbReference type="EMBL" id="KAL2050401.1"/>
    </source>
</evidence>
<name>A0ABR4B0C4_9LECA</name>
<keyword evidence="1" id="KW-0812">Transmembrane</keyword>
<dbReference type="Proteomes" id="UP001590951">
    <property type="component" value="Unassembled WGS sequence"/>
</dbReference>
<dbReference type="PANTHER" id="PTHR35043">
    <property type="entry name" value="TRANSCRIPTION FACTOR DOMAIN-CONTAINING PROTEIN"/>
    <property type="match status" value="1"/>
</dbReference>
<gene>
    <name evidence="2" type="ORF">ABVK25_009373</name>
</gene>